<dbReference type="InterPro" id="IPR007504">
    <property type="entry name" value="H/ACA_rnp_Gar1/Naf1"/>
</dbReference>
<evidence type="ECO:0000256" key="4">
    <source>
        <dbReference type="ARBA" id="ARBA00022884"/>
    </source>
</evidence>
<keyword evidence="4 8" id="KW-0694">RNA-binding</keyword>
<comment type="similarity">
    <text evidence="7 8">Belongs to the GAR1 family.</text>
</comment>
<evidence type="ECO:0000256" key="1">
    <source>
        <dbReference type="ARBA" id="ARBA00004604"/>
    </source>
</evidence>
<dbReference type="Proteomes" id="UP000076078">
    <property type="component" value="Unassembled WGS sequence"/>
</dbReference>
<dbReference type="InterPro" id="IPR009000">
    <property type="entry name" value="Transl_B-barrel_sf"/>
</dbReference>
<evidence type="ECO:0000256" key="8">
    <source>
        <dbReference type="RuleBase" id="RU364004"/>
    </source>
</evidence>
<dbReference type="STRING" id="361077.A0A152A5A4"/>
<evidence type="ECO:0000256" key="5">
    <source>
        <dbReference type="ARBA" id="ARBA00023242"/>
    </source>
</evidence>
<feature type="region of interest" description="Disordered" evidence="9">
    <location>
        <begin position="129"/>
        <end position="220"/>
    </location>
</feature>
<feature type="region of interest" description="Disordered" evidence="9">
    <location>
        <begin position="1"/>
        <end position="32"/>
    </location>
</feature>
<comment type="subcellular location">
    <subcellularLocation>
        <location evidence="1 8">Nucleus</location>
        <location evidence="1 8">Nucleolus</location>
    </subcellularLocation>
</comment>
<dbReference type="GO" id="GO:0031429">
    <property type="term" value="C:box H/ACA snoRNP complex"/>
    <property type="evidence" value="ECO:0007669"/>
    <property type="project" value="TreeGrafter"/>
</dbReference>
<evidence type="ECO:0000256" key="2">
    <source>
        <dbReference type="ARBA" id="ARBA00022517"/>
    </source>
</evidence>
<accession>A0A152A5A4</accession>
<organism evidence="10 11">
    <name type="scientific">Tieghemostelium lacteum</name>
    <name type="common">Slime mold</name>
    <name type="synonym">Dictyostelium lacteum</name>
    <dbReference type="NCBI Taxonomy" id="361077"/>
    <lineage>
        <taxon>Eukaryota</taxon>
        <taxon>Amoebozoa</taxon>
        <taxon>Evosea</taxon>
        <taxon>Eumycetozoa</taxon>
        <taxon>Dictyostelia</taxon>
        <taxon>Dictyosteliales</taxon>
        <taxon>Raperosteliaceae</taxon>
        <taxon>Tieghemostelium</taxon>
    </lineage>
</organism>
<feature type="compositionally biased region" description="Gly residues" evidence="9">
    <location>
        <begin position="150"/>
        <end position="220"/>
    </location>
</feature>
<dbReference type="Pfam" id="PF04410">
    <property type="entry name" value="Gar1"/>
    <property type="match status" value="1"/>
</dbReference>
<dbReference type="InterPro" id="IPR038664">
    <property type="entry name" value="Gar1/Naf1_Cbf5-bd_sf"/>
</dbReference>
<evidence type="ECO:0000313" key="10">
    <source>
        <dbReference type="EMBL" id="KYR01409.1"/>
    </source>
</evidence>
<name>A0A152A5A4_TIELA</name>
<dbReference type="EMBL" id="LODT01000009">
    <property type="protein sequence ID" value="KYR01409.1"/>
    <property type="molecule type" value="Genomic_DNA"/>
</dbReference>
<evidence type="ECO:0000256" key="6">
    <source>
        <dbReference type="ARBA" id="ARBA00023274"/>
    </source>
</evidence>
<dbReference type="Gene3D" id="2.40.10.230">
    <property type="entry name" value="Probable tRNA pseudouridine synthase domain"/>
    <property type="match status" value="1"/>
</dbReference>
<evidence type="ECO:0000256" key="3">
    <source>
        <dbReference type="ARBA" id="ARBA00022552"/>
    </source>
</evidence>
<dbReference type="InParanoid" id="A0A152A5A4"/>
<protein>
    <recommendedName>
        <fullName evidence="8">H/ACA ribonucleoprotein complex subunit</fullName>
    </recommendedName>
</protein>
<keyword evidence="5 8" id="KW-0539">Nucleus</keyword>
<comment type="caution">
    <text evidence="10">The sequence shown here is derived from an EMBL/GenBank/DDBJ whole genome shotgun (WGS) entry which is preliminary data.</text>
</comment>
<reference evidence="10 11" key="1">
    <citation type="submission" date="2015-12" db="EMBL/GenBank/DDBJ databases">
        <title>Dictyostelia acquired genes for synthesis and detection of signals that induce cell-type specialization by lateral gene transfer from prokaryotes.</title>
        <authorList>
            <person name="Gloeckner G."/>
            <person name="Schaap P."/>
        </authorList>
    </citation>
    <scope>NUCLEOTIDE SEQUENCE [LARGE SCALE GENOMIC DNA]</scope>
    <source>
        <strain evidence="10 11">TK</strain>
    </source>
</reference>
<keyword evidence="2 8" id="KW-0690">Ribosome biogenesis</keyword>
<keyword evidence="6 8" id="KW-0687">Ribonucleoprotein</keyword>
<comment type="function">
    <text evidence="8">Required for ribosome biogenesis. Part of a complex which catalyzes pseudouridylation of rRNA. This involves the isomerization of uridine such that the ribose is subsequently attached to C5, instead of the normal N1. Pseudouridine ("psi") residues may serve to stabilize the conformation of rRNAs.</text>
</comment>
<keyword evidence="3 8" id="KW-0698">rRNA processing</keyword>
<evidence type="ECO:0000313" key="11">
    <source>
        <dbReference type="Proteomes" id="UP000076078"/>
    </source>
</evidence>
<sequence>MSYRGGGSRGGNSRGGYNNGGGSRGGYNNGGGDRGGYGDRDFGQTIEVGIFTHICEKQIVVELTHQDVPKFNSKALFSNSQPIGSIDEIFGPVNKIYFSVKLEAGVQAESFKKGDKIYIGSNNLLNKKQFLSEPKAKPKVPKTKGDRGGRGGARGGSRGGRGGPRGGGGRGGARGGGNSFGGGRGGGNSFGGGRGGGRGGFGGDRGGRGGSRGGFRGGRN</sequence>
<evidence type="ECO:0000256" key="7">
    <source>
        <dbReference type="ARBA" id="ARBA00038293"/>
    </source>
</evidence>
<proteinExistence type="inferred from homology"/>
<dbReference type="SUPFAM" id="SSF50447">
    <property type="entry name" value="Translation proteins"/>
    <property type="match status" value="1"/>
</dbReference>
<dbReference type="GO" id="GO:0000454">
    <property type="term" value="P:snoRNA guided rRNA pseudouridine synthesis"/>
    <property type="evidence" value="ECO:0007669"/>
    <property type="project" value="TreeGrafter"/>
</dbReference>
<dbReference type="OMA" id="KPQDGIV"/>
<dbReference type="PANTHER" id="PTHR23237">
    <property type="entry name" value="NUCLEOLAR PROTEIN FAMILY A MEMBER 1 SNORNP PROTEIN GAR1"/>
    <property type="match status" value="1"/>
</dbReference>
<dbReference type="PANTHER" id="PTHR23237:SF6">
    <property type="entry name" value="H_ACA RIBONUCLEOPROTEIN COMPLEX SUBUNIT 1"/>
    <property type="match status" value="1"/>
</dbReference>
<dbReference type="GO" id="GO:0034513">
    <property type="term" value="F:box H/ACA snoRNA binding"/>
    <property type="evidence" value="ECO:0007669"/>
    <property type="project" value="TreeGrafter"/>
</dbReference>
<evidence type="ECO:0000256" key="9">
    <source>
        <dbReference type="SAM" id="MobiDB-lite"/>
    </source>
</evidence>
<comment type="subunit">
    <text evidence="8">Component of the small nucleolar ribonucleoprotein particles containing H/ACA-type snoRNAs (H/ACA snoRNPs).</text>
</comment>
<gene>
    <name evidence="10" type="ORF">DLAC_01999</name>
</gene>
<dbReference type="OrthoDB" id="2187159at2759"/>
<dbReference type="AlphaFoldDB" id="A0A152A5A4"/>
<keyword evidence="11" id="KW-1185">Reference proteome</keyword>